<feature type="compositionally biased region" description="Low complexity" evidence="1">
    <location>
        <begin position="74"/>
        <end position="86"/>
    </location>
</feature>
<evidence type="ECO:0008006" key="5">
    <source>
        <dbReference type="Google" id="ProtNLM"/>
    </source>
</evidence>
<feature type="region of interest" description="Disordered" evidence="1">
    <location>
        <begin position="70"/>
        <end position="89"/>
    </location>
</feature>
<feature type="transmembrane region" description="Helical" evidence="2">
    <location>
        <begin position="103"/>
        <end position="125"/>
    </location>
</feature>
<name>A0A4S8F0T6_9BURK</name>
<feature type="transmembrane region" description="Helical" evidence="2">
    <location>
        <begin position="23"/>
        <end position="41"/>
    </location>
</feature>
<dbReference type="EMBL" id="STFG01000018">
    <property type="protein sequence ID" value="THT98711.1"/>
    <property type="molecule type" value="Genomic_DNA"/>
</dbReference>
<dbReference type="Proteomes" id="UP000308917">
    <property type="component" value="Unassembled WGS sequence"/>
</dbReference>
<organism evidence="3 4">
    <name type="scientific">Lampropedia puyangensis</name>
    <dbReference type="NCBI Taxonomy" id="1330072"/>
    <lineage>
        <taxon>Bacteria</taxon>
        <taxon>Pseudomonadati</taxon>
        <taxon>Pseudomonadota</taxon>
        <taxon>Betaproteobacteria</taxon>
        <taxon>Burkholderiales</taxon>
        <taxon>Comamonadaceae</taxon>
        <taxon>Lampropedia</taxon>
    </lineage>
</organism>
<keyword evidence="2" id="KW-0472">Membrane</keyword>
<protein>
    <recommendedName>
        <fullName evidence="5">DUF2946 domain-containing protein</fullName>
    </recommendedName>
</protein>
<accession>A0A4S8F0T6</accession>
<evidence type="ECO:0000313" key="3">
    <source>
        <dbReference type="EMBL" id="THT98711.1"/>
    </source>
</evidence>
<evidence type="ECO:0000313" key="4">
    <source>
        <dbReference type="Proteomes" id="UP000308917"/>
    </source>
</evidence>
<keyword evidence="2" id="KW-0812">Transmembrane</keyword>
<keyword evidence="2" id="KW-1133">Transmembrane helix</keyword>
<reference evidence="3 4" key="1">
    <citation type="journal article" date="2015" name="Antonie Van Leeuwenhoek">
        <title>Lampropedia puyangensis sp. nov., isolated from symptomatic bark of Populus ? euramericana canker and emended description of Lampropedia hyalina (Ehrenberg 1832) Lee et al. 2004.</title>
        <authorList>
            <person name="Li Y."/>
            <person name="Wang T."/>
            <person name="Piao C.G."/>
            <person name="Wang L.F."/>
            <person name="Tian G.Z."/>
            <person name="Zhu T.H."/>
            <person name="Guo M.W."/>
        </authorList>
    </citation>
    <scope>NUCLEOTIDE SEQUENCE [LARGE SCALE GENOMIC DNA]</scope>
    <source>
        <strain evidence="3 4">2-bin</strain>
    </source>
</reference>
<evidence type="ECO:0000256" key="2">
    <source>
        <dbReference type="SAM" id="Phobius"/>
    </source>
</evidence>
<sequence>MNTPNAVATQQLAQVRRWLVRGWRWRVSILLLLAIFLRALVPQGYMPAASSDQDVFFAMVVCTPDGPLDVSGKHSTSPTSTPHSTPDASESAHAKTVCSFSAMAWQILLDGLWLALLFVLLLLAIRILPPRYCAPIWAPRTDIRAARAPPFTV</sequence>
<gene>
    <name evidence="3" type="ORF">E9531_13575</name>
</gene>
<dbReference type="AlphaFoldDB" id="A0A4S8F0T6"/>
<evidence type="ECO:0000256" key="1">
    <source>
        <dbReference type="SAM" id="MobiDB-lite"/>
    </source>
</evidence>
<proteinExistence type="predicted"/>
<comment type="caution">
    <text evidence="3">The sequence shown here is derived from an EMBL/GenBank/DDBJ whole genome shotgun (WGS) entry which is preliminary data.</text>
</comment>
<keyword evidence="4" id="KW-1185">Reference proteome</keyword>
<dbReference type="RefSeq" id="WP_136574317.1">
    <property type="nucleotide sequence ID" value="NZ_STFG01000018.1"/>
</dbReference>